<proteinExistence type="inferred from homology"/>
<comment type="similarity">
    <text evidence="2">Belongs to the membrane fusion protein (MFP) (TC 8.A.1) family.</text>
</comment>
<dbReference type="InterPro" id="IPR058781">
    <property type="entry name" value="HH_AprE-like"/>
</dbReference>
<dbReference type="EMBL" id="JABAEW010000014">
    <property type="protein sequence ID" value="NMD86761.1"/>
    <property type="molecule type" value="Genomic_DNA"/>
</dbReference>
<feature type="domain" description="AprE-like long alpha-helical hairpin" evidence="10">
    <location>
        <begin position="109"/>
        <end position="284"/>
    </location>
</feature>
<evidence type="ECO:0000256" key="2">
    <source>
        <dbReference type="ARBA" id="ARBA00009477"/>
    </source>
</evidence>
<comment type="subcellular location">
    <subcellularLocation>
        <location evidence="1">Cell inner membrane</location>
        <topology evidence="1">Single-pass membrane protein</topology>
    </subcellularLocation>
</comment>
<dbReference type="InterPro" id="IPR050739">
    <property type="entry name" value="MFP"/>
</dbReference>
<dbReference type="EMBL" id="QEKH01000032">
    <property type="protein sequence ID" value="PVY37170.1"/>
    <property type="molecule type" value="Genomic_DNA"/>
</dbReference>
<evidence type="ECO:0000313" key="12">
    <source>
        <dbReference type="EMBL" id="NMD86761.1"/>
    </source>
</evidence>
<keyword evidence="4" id="KW-1003">Cell membrane</keyword>
<evidence type="ECO:0000256" key="9">
    <source>
        <dbReference type="SAM" id="Phobius"/>
    </source>
</evidence>
<organism evidence="13 14">
    <name type="scientific">Victivallis vadensis</name>
    <dbReference type="NCBI Taxonomy" id="172901"/>
    <lineage>
        <taxon>Bacteria</taxon>
        <taxon>Pseudomonadati</taxon>
        <taxon>Lentisphaerota</taxon>
        <taxon>Lentisphaeria</taxon>
        <taxon>Victivallales</taxon>
        <taxon>Victivallaceae</taxon>
        <taxon>Victivallis</taxon>
    </lineage>
</organism>
<protein>
    <submittedName>
        <fullName evidence="13">HlyD family secretion protein</fullName>
    </submittedName>
    <submittedName>
        <fullName evidence="12">HlyD family type I secretion periplasmic adaptor subunit</fullName>
    </submittedName>
</protein>
<dbReference type="GO" id="GO:0015031">
    <property type="term" value="P:protein transport"/>
    <property type="evidence" value="ECO:0007669"/>
    <property type="project" value="InterPro"/>
</dbReference>
<accession>A0A2U1ALA6</accession>
<keyword evidence="6 9" id="KW-0812">Transmembrane</keyword>
<keyword evidence="8 9" id="KW-0472">Membrane</keyword>
<feature type="transmembrane region" description="Helical" evidence="9">
    <location>
        <begin position="30"/>
        <end position="50"/>
    </location>
</feature>
<dbReference type="InterPro" id="IPR058982">
    <property type="entry name" value="Beta-barrel_AprE"/>
</dbReference>
<gene>
    <name evidence="13" type="ORF">C8D82_1327</name>
    <name evidence="12" type="ORF">HF882_09210</name>
</gene>
<evidence type="ECO:0000313" key="13">
    <source>
        <dbReference type="EMBL" id="PVY37170.1"/>
    </source>
</evidence>
<dbReference type="Pfam" id="PF26002">
    <property type="entry name" value="Beta-barrel_AprE"/>
    <property type="match status" value="1"/>
</dbReference>
<feature type="domain" description="AprE-like beta-barrel" evidence="11">
    <location>
        <begin position="331"/>
        <end position="424"/>
    </location>
</feature>
<keyword evidence="7 9" id="KW-1133">Transmembrane helix</keyword>
<dbReference type="OrthoDB" id="9810980at2"/>
<dbReference type="NCBIfam" id="TIGR01843">
    <property type="entry name" value="type_I_hlyD"/>
    <property type="match status" value="1"/>
</dbReference>
<comment type="caution">
    <text evidence="13">The sequence shown here is derived from an EMBL/GenBank/DDBJ whole genome shotgun (WGS) entry which is preliminary data.</text>
</comment>
<keyword evidence="5" id="KW-0997">Cell inner membrane</keyword>
<evidence type="ECO:0000256" key="6">
    <source>
        <dbReference type="ARBA" id="ARBA00022692"/>
    </source>
</evidence>
<dbReference type="RefSeq" id="WP_116885365.1">
    <property type="nucleotide sequence ID" value="NZ_CABMMC010000099.1"/>
</dbReference>
<dbReference type="Proteomes" id="UP000245959">
    <property type="component" value="Unassembled WGS sequence"/>
</dbReference>
<dbReference type="PANTHER" id="PTHR30386">
    <property type="entry name" value="MEMBRANE FUSION SUBUNIT OF EMRAB-TOLC MULTIDRUG EFFLUX PUMP"/>
    <property type="match status" value="1"/>
</dbReference>
<sequence length="447" mass="51136">MSQPKQERLNSKAIEFQPDALEIKNERLPWPARVGVFSAFFFLAGAVIWACVSQVDVIVGATGKLVTDTPPVVIKPLERTVIKSIDVKVGDVVKKDQVLMHFDPVNNLAEIARLESEVSTLTAQFNRLLAEFKNQPYQPGDTANEDVEWQLAIYKQRRKFYDEKIRYYDQSIAQIKASQHSTEESLEKQTERLEAVKKIEQIYTKLLDKKAISLKETLEIQITRMEMESEVDKLRNSLVEQKHQEQTAVASKNSYIEEWRNSISEELVKVQRELTSNQKSYEKAVQLNSYDRLRSPCDAVVHEIAAFSVGSAVREAEALITLVPLDSKIELEAEIEPKDIAKVHTDSSCRIKLNAFPFQKHGTLEGTIRNISEDTFQRQQGEAGATRTYYRARIDIDDKVKLRGVPENFRLIPGMEAQVEIRVGRRRVIEYVIHPLIKSLDEAIREP</sequence>
<dbReference type="PANTHER" id="PTHR30386:SF26">
    <property type="entry name" value="TRANSPORT PROTEIN COMB"/>
    <property type="match status" value="1"/>
</dbReference>
<dbReference type="Gene3D" id="2.40.50.100">
    <property type="match status" value="1"/>
</dbReference>
<dbReference type="AlphaFoldDB" id="A0A2U1ALA6"/>
<dbReference type="GeneID" id="78296644"/>
<keyword evidence="14" id="KW-1185">Reference proteome</keyword>
<keyword evidence="3" id="KW-0813">Transport</keyword>
<dbReference type="GO" id="GO:0005886">
    <property type="term" value="C:plasma membrane"/>
    <property type="evidence" value="ECO:0007669"/>
    <property type="project" value="UniProtKB-SubCell"/>
</dbReference>
<dbReference type="Proteomes" id="UP000576225">
    <property type="component" value="Unassembled WGS sequence"/>
</dbReference>
<reference evidence="12 15" key="2">
    <citation type="submission" date="2020-04" db="EMBL/GenBank/DDBJ databases">
        <authorList>
            <person name="Hitch T.C.A."/>
            <person name="Wylensek D."/>
            <person name="Clavel T."/>
        </authorList>
    </citation>
    <scope>NUCLEOTIDE SEQUENCE [LARGE SCALE GENOMIC DNA]</scope>
    <source>
        <strain evidence="12 15">COR2-253-APC-1A</strain>
    </source>
</reference>
<reference evidence="13 14" key="1">
    <citation type="submission" date="2018-04" db="EMBL/GenBank/DDBJ databases">
        <title>Genomic Encyclopedia of Type Strains, Phase IV (KMG-IV): sequencing the most valuable type-strain genomes for metagenomic binning, comparative biology and taxonomic classification.</title>
        <authorList>
            <person name="Goeker M."/>
        </authorList>
    </citation>
    <scope>NUCLEOTIDE SEQUENCE [LARGE SCALE GENOMIC DNA]</scope>
    <source>
        <strain evidence="13 14">DSM 14823</strain>
    </source>
</reference>
<evidence type="ECO:0000313" key="15">
    <source>
        <dbReference type="Proteomes" id="UP000576225"/>
    </source>
</evidence>
<evidence type="ECO:0000256" key="3">
    <source>
        <dbReference type="ARBA" id="ARBA00022448"/>
    </source>
</evidence>
<evidence type="ECO:0000256" key="5">
    <source>
        <dbReference type="ARBA" id="ARBA00022519"/>
    </source>
</evidence>
<evidence type="ECO:0000256" key="8">
    <source>
        <dbReference type="ARBA" id="ARBA00023136"/>
    </source>
</evidence>
<dbReference type="Gene3D" id="2.40.30.170">
    <property type="match status" value="1"/>
</dbReference>
<evidence type="ECO:0000256" key="4">
    <source>
        <dbReference type="ARBA" id="ARBA00022475"/>
    </source>
</evidence>
<evidence type="ECO:0000259" key="11">
    <source>
        <dbReference type="Pfam" id="PF26002"/>
    </source>
</evidence>
<name>A0A2U1ALA6_9BACT</name>
<dbReference type="Pfam" id="PF25994">
    <property type="entry name" value="HH_AprE"/>
    <property type="match status" value="1"/>
</dbReference>
<dbReference type="PRINTS" id="PR01490">
    <property type="entry name" value="RTXTOXIND"/>
</dbReference>
<evidence type="ECO:0000256" key="1">
    <source>
        <dbReference type="ARBA" id="ARBA00004377"/>
    </source>
</evidence>
<dbReference type="InterPro" id="IPR010129">
    <property type="entry name" value="T1SS_HlyD"/>
</dbReference>
<evidence type="ECO:0000259" key="10">
    <source>
        <dbReference type="Pfam" id="PF25994"/>
    </source>
</evidence>
<evidence type="ECO:0000313" key="14">
    <source>
        <dbReference type="Proteomes" id="UP000245959"/>
    </source>
</evidence>
<evidence type="ECO:0000256" key="7">
    <source>
        <dbReference type="ARBA" id="ARBA00022989"/>
    </source>
</evidence>